<protein>
    <submittedName>
        <fullName evidence="3">Glutathione S-transferase</fullName>
        <ecNumber evidence="3">2.5.1.18</ecNumber>
    </submittedName>
</protein>
<dbReference type="InterPro" id="IPR040079">
    <property type="entry name" value="Glutathione_S-Trfase"/>
</dbReference>
<sequence length="200" mass="23111">MKLYYTKSACSLAVRIVLNELGLDFQDEEVDLQAKKTRSDKNYLLINPKGAVPALHLNNGDLLTENQVILQYLADTTPGQKLLPSVGDLRRYHTLEWLNYVATELHKTVGMFFYPNLNEETKNIFTSVINTRLKHINERLANGPYLMGKDFTLPDAYLFVIIRWTHYFKMDLSPYKHIEEFMSIAAERPAIVTSLQQEKL</sequence>
<dbReference type="SUPFAM" id="SSF52833">
    <property type="entry name" value="Thioredoxin-like"/>
    <property type="match status" value="1"/>
</dbReference>
<dbReference type="Pfam" id="PF14497">
    <property type="entry name" value="GST_C_3"/>
    <property type="match status" value="1"/>
</dbReference>
<keyword evidence="3" id="KW-0808">Transferase</keyword>
<dbReference type="CDD" id="cd03188">
    <property type="entry name" value="GST_C_Beta"/>
    <property type="match status" value="1"/>
</dbReference>
<dbReference type="SUPFAM" id="SSF47616">
    <property type="entry name" value="GST C-terminal domain-like"/>
    <property type="match status" value="1"/>
</dbReference>
<feature type="domain" description="GST C-terminal" evidence="2">
    <location>
        <begin position="87"/>
        <end position="200"/>
    </location>
</feature>
<dbReference type="NCBIfam" id="NF007831">
    <property type="entry name" value="PRK10542.1"/>
    <property type="match status" value="1"/>
</dbReference>
<dbReference type="EMBL" id="LNXU01000013">
    <property type="protein sequence ID" value="KTC74818.1"/>
    <property type="molecule type" value="Genomic_DNA"/>
</dbReference>
<dbReference type="InterPro" id="IPR036249">
    <property type="entry name" value="Thioredoxin-like_sf"/>
</dbReference>
<dbReference type="GO" id="GO:0004364">
    <property type="term" value="F:glutathione transferase activity"/>
    <property type="evidence" value="ECO:0007669"/>
    <property type="project" value="UniProtKB-EC"/>
</dbReference>
<dbReference type="EC" id="2.5.1.18" evidence="3"/>
<dbReference type="PROSITE" id="PS50404">
    <property type="entry name" value="GST_NTER"/>
    <property type="match status" value="1"/>
</dbReference>
<keyword evidence="4" id="KW-1185">Reference proteome</keyword>
<dbReference type="Gene3D" id="3.40.30.10">
    <property type="entry name" value="Glutaredoxin"/>
    <property type="match status" value="1"/>
</dbReference>
<dbReference type="Pfam" id="PF13409">
    <property type="entry name" value="GST_N_2"/>
    <property type="match status" value="1"/>
</dbReference>
<dbReference type="OrthoDB" id="8772754at2"/>
<dbReference type="PATRIC" id="fig|447.4.peg.1301"/>
<evidence type="ECO:0000259" key="1">
    <source>
        <dbReference type="PROSITE" id="PS50404"/>
    </source>
</evidence>
<reference evidence="3 4" key="1">
    <citation type="submission" date="2015-11" db="EMBL/GenBank/DDBJ databases">
        <title>Genomic analysis of 38 Legionella species identifies large and diverse effector repertoires.</title>
        <authorList>
            <person name="Burstein D."/>
            <person name="Amaro F."/>
            <person name="Zusman T."/>
            <person name="Lifshitz Z."/>
            <person name="Cohen O."/>
            <person name="Gilbert J.A."/>
            <person name="Pupko T."/>
            <person name="Shuman H.A."/>
            <person name="Segal G."/>
        </authorList>
    </citation>
    <scope>NUCLEOTIDE SEQUENCE [LARGE SCALE GENOMIC DNA]</scope>
    <source>
        <strain evidence="3 4">WIGA</strain>
    </source>
</reference>
<evidence type="ECO:0000259" key="2">
    <source>
        <dbReference type="PROSITE" id="PS50405"/>
    </source>
</evidence>
<gene>
    <name evidence="3" type="primary">gst</name>
    <name evidence="3" type="ORF">Lboz_1217</name>
</gene>
<accession>A0A0W0RUQ5</accession>
<dbReference type="SFLD" id="SFLDG00358">
    <property type="entry name" value="Main_(cytGST)"/>
    <property type="match status" value="1"/>
</dbReference>
<dbReference type="Gene3D" id="1.20.1050.10">
    <property type="match status" value="1"/>
</dbReference>
<dbReference type="STRING" id="447.Lboz_1217"/>
<dbReference type="Proteomes" id="UP000054695">
    <property type="component" value="Unassembled WGS sequence"/>
</dbReference>
<dbReference type="SFLD" id="SFLDG01150">
    <property type="entry name" value="Main.1:_Beta-like"/>
    <property type="match status" value="1"/>
</dbReference>
<evidence type="ECO:0000313" key="3">
    <source>
        <dbReference type="EMBL" id="KTC74818.1"/>
    </source>
</evidence>
<evidence type="ECO:0000313" key="4">
    <source>
        <dbReference type="Proteomes" id="UP000054695"/>
    </source>
</evidence>
<name>A0A0W0RUQ5_LEGBO</name>
<dbReference type="PANTHER" id="PTHR44051:SF8">
    <property type="entry name" value="GLUTATHIONE S-TRANSFERASE GSTA"/>
    <property type="match status" value="1"/>
</dbReference>
<dbReference type="InterPro" id="IPR004046">
    <property type="entry name" value="GST_C"/>
</dbReference>
<dbReference type="InterPro" id="IPR010987">
    <property type="entry name" value="Glutathione-S-Trfase_C-like"/>
</dbReference>
<feature type="domain" description="GST N-terminal" evidence="1">
    <location>
        <begin position="1"/>
        <end position="81"/>
    </location>
</feature>
<dbReference type="CDD" id="cd03057">
    <property type="entry name" value="GST_N_Beta"/>
    <property type="match status" value="1"/>
</dbReference>
<dbReference type="InterPro" id="IPR036282">
    <property type="entry name" value="Glutathione-S-Trfase_C_sf"/>
</dbReference>
<dbReference type="AlphaFoldDB" id="A0A0W0RUQ5"/>
<dbReference type="RefSeq" id="WP_058458884.1">
    <property type="nucleotide sequence ID" value="NZ_CAAAIY010000012.1"/>
</dbReference>
<dbReference type="PROSITE" id="PS50405">
    <property type="entry name" value="GST_CTER"/>
    <property type="match status" value="1"/>
</dbReference>
<dbReference type="SFLD" id="SFLDS00019">
    <property type="entry name" value="Glutathione_Transferase_(cytos"/>
    <property type="match status" value="1"/>
</dbReference>
<dbReference type="PANTHER" id="PTHR44051">
    <property type="entry name" value="GLUTATHIONE S-TRANSFERASE-RELATED"/>
    <property type="match status" value="1"/>
</dbReference>
<comment type="caution">
    <text evidence="3">The sequence shown here is derived from an EMBL/GenBank/DDBJ whole genome shotgun (WGS) entry which is preliminary data.</text>
</comment>
<proteinExistence type="predicted"/>
<dbReference type="InterPro" id="IPR004045">
    <property type="entry name" value="Glutathione_S-Trfase_N"/>
</dbReference>
<organism evidence="3 4">
    <name type="scientific">Legionella bozemanae</name>
    <name type="common">Fluoribacter bozemanae</name>
    <dbReference type="NCBI Taxonomy" id="447"/>
    <lineage>
        <taxon>Bacteria</taxon>
        <taxon>Pseudomonadati</taxon>
        <taxon>Pseudomonadota</taxon>
        <taxon>Gammaproteobacteria</taxon>
        <taxon>Legionellales</taxon>
        <taxon>Legionellaceae</taxon>
        <taxon>Legionella</taxon>
    </lineage>
</organism>